<dbReference type="AlphaFoldDB" id="A0A2D4G751"/>
<evidence type="ECO:0000256" key="1">
    <source>
        <dbReference type="SAM" id="MobiDB-lite"/>
    </source>
</evidence>
<reference evidence="2" key="2">
    <citation type="submission" date="2017-11" db="EMBL/GenBank/DDBJ databases">
        <title>Coralsnake Venomics: Analyses of Venom Gland Transcriptomes and Proteomes of Six Brazilian Taxa.</title>
        <authorList>
            <person name="Aird S.D."/>
            <person name="Jorge da Silva N."/>
            <person name="Qiu L."/>
            <person name="Villar-Briones A."/>
            <person name="Aparecida-Saddi V."/>
            <person name="Campos-Telles M.P."/>
            <person name="Grau M."/>
            <person name="Mikheyev A.S."/>
        </authorList>
    </citation>
    <scope>NUCLEOTIDE SEQUENCE</scope>
    <source>
        <tissue evidence="2">Venom_gland</tissue>
    </source>
</reference>
<accession>A0A2D4G751</accession>
<proteinExistence type="predicted"/>
<feature type="region of interest" description="Disordered" evidence="1">
    <location>
        <begin position="51"/>
        <end position="77"/>
    </location>
</feature>
<dbReference type="EMBL" id="IACJ01116969">
    <property type="protein sequence ID" value="LAA55584.1"/>
    <property type="molecule type" value="Transcribed_RNA"/>
</dbReference>
<sequence length="113" mass="13255">MGGWKNGEKKEEKRKEEKEEGKRREERRYYLQGSGFLKRANPLPVCSTFLQFDGREREREREGERGGKAEMPAGQMISREVHKTRQVQVTPSLIRFCLSQAKQGQTLLTRDRN</sequence>
<feature type="region of interest" description="Disordered" evidence="1">
    <location>
        <begin position="1"/>
        <end position="25"/>
    </location>
</feature>
<feature type="compositionally biased region" description="Basic and acidic residues" evidence="1">
    <location>
        <begin position="53"/>
        <end position="68"/>
    </location>
</feature>
<protein>
    <submittedName>
        <fullName evidence="2">Uncharacterized protein</fullName>
    </submittedName>
</protein>
<organism evidence="2">
    <name type="scientific">Micrurus corallinus</name>
    <name type="common">Brazilian coral snake</name>
    <dbReference type="NCBI Taxonomy" id="54390"/>
    <lineage>
        <taxon>Eukaryota</taxon>
        <taxon>Metazoa</taxon>
        <taxon>Chordata</taxon>
        <taxon>Craniata</taxon>
        <taxon>Vertebrata</taxon>
        <taxon>Euteleostomi</taxon>
        <taxon>Lepidosauria</taxon>
        <taxon>Squamata</taxon>
        <taxon>Bifurcata</taxon>
        <taxon>Unidentata</taxon>
        <taxon>Episquamata</taxon>
        <taxon>Toxicofera</taxon>
        <taxon>Serpentes</taxon>
        <taxon>Colubroidea</taxon>
        <taxon>Elapidae</taxon>
        <taxon>Elapinae</taxon>
        <taxon>Micrurus</taxon>
    </lineage>
</organism>
<reference evidence="2" key="1">
    <citation type="submission" date="2017-07" db="EMBL/GenBank/DDBJ databases">
        <authorList>
            <person name="Mikheyev A."/>
            <person name="Grau M."/>
        </authorList>
    </citation>
    <scope>NUCLEOTIDE SEQUENCE</scope>
    <source>
        <tissue evidence="2">Venom_gland</tissue>
    </source>
</reference>
<name>A0A2D4G751_MICCO</name>
<evidence type="ECO:0000313" key="2">
    <source>
        <dbReference type="EMBL" id="LAA55584.1"/>
    </source>
</evidence>